<dbReference type="OrthoDB" id="410104at2759"/>
<name>A0A183GBK4_HELPZ</name>
<reference evidence="1 2" key="1">
    <citation type="submission" date="2018-11" db="EMBL/GenBank/DDBJ databases">
        <authorList>
            <consortium name="Pathogen Informatics"/>
        </authorList>
    </citation>
    <scope>NUCLEOTIDE SEQUENCE [LARGE SCALE GENOMIC DNA]</scope>
</reference>
<accession>A0A183GBK4</accession>
<gene>
    <name evidence="1" type="ORF">HPBE_LOCUS19488</name>
</gene>
<evidence type="ECO:0000313" key="1">
    <source>
        <dbReference type="EMBL" id="VDP15279.1"/>
    </source>
</evidence>
<reference evidence="3" key="2">
    <citation type="submission" date="2019-09" db="UniProtKB">
        <authorList>
            <consortium name="WormBaseParasite"/>
        </authorList>
    </citation>
    <scope>IDENTIFICATION</scope>
</reference>
<dbReference type="AlphaFoldDB" id="A0A183GBK4"/>
<organism evidence="2 3">
    <name type="scientific">Heligmosomoides polygyrus</name>
    <name type="common">Parasitic roundworm</name>
    <dbReference type="NCBI Taxonomy" id="6339"/>
    <lineage>
        <taxon>Eukaryota</taxon>
        <taxon>Metazoa</taxon>
        <taxon>Ecdysozoa</taxon>
        <taxon>Nematoda</taxon>
        <taxon>Chromadorea</taxon>
        <taxon>Rhabditida</taxon>
        <taxon>Rhabditina</taxon>
        <taxon>Rhabditomorpha</taxon>
        <taxon>Strongyloidea</taxon>
        <taxon>Heligmosomidae</taxon>
        <taxon>Heligmosomoides</taxon>
    </lineage>
</organism>
<protein>
    <submittedName>
        <fullName evidence="3">Cullin domain-containing protein</fullName>
    </submittedName>
</protein>
<dbReference type="Proteomes" id="UP000050761">
    <property type="component" value="Unassembled WGS sequence"/>
</dbReference>
<dbReference type="EMBL" id="UZAH01031400">
    <property type="protein sequence ID" value="VDP15279.1"/>
    <property type="molecule type" value="Genomic_DNA"/>
</dbReference>
<evidence type="ECO:0000313" key="3">
    <source>
        <dbReference type="WBParaSite" id="HPBE_0001948901-mRNA-1"/>
    </source>
</evidence>
<proteinExistence type="predicted"/>
<evidence type="ECO:0000313" key="2">
    <source>
        <dbReference type="Proteomes" id="UP000050761"/>
    </source>
</evidence>
<dbReference type="WBParaSite" id="HPBE_0001948901-mRNA-1">
    <property type="protein sequence ID" value="HPBE_0001948901-mRNA-1"/>
    <property type="gene ID" value="HPBE_0001948901"/>
</dbReference>
<sequence>MKRFSSRSDLGVVGAFNAKIGPRRLPEELHIGTHGLEWNEQEAYIPTMDQGIPSSQFHNEIDHIIFNRKYCLTDVSVVLKREGREIQEEEYQNDHNWDLYTSLVSLWEDAVMENVDEQYDRFVNHLHDSAKGAESLKITKRRMSPETFKLIASVEQHECQATTS</sequence>
<accession>A0A3P8ETL5</accession>
<keyword evidence="2" id="KW-1185">Reference proteome</keyword>